<dbReference type="InterPro" id="IPR036812">
    <property type="entry name" value="NAD(P)_OxRdtase_dom_sf"/>
</dbReference>
<dbReference type="InterPro" id="IPR023210">
    <property type="entry name" value="NADP_OxRdtase_dom"/>
</dbReference>
<comment type="caution">
    <text evidence="3">The sequence shown here is derived from an EMBL/GenBank/DDBJ whole genome shotgun (WGS) entry which is preliminary data.</text>
</comment>
<dbReference type="Pfam" id="PF00248">
    <property type="entry name" value="Aldo_ket_red"/>
    <property type="match status" value="1"/>
</dbReference>
<reference evidence="3 4" key="1">
    <citation type="submission" date="2012-04" db="EMBL/GenBank/DDBJ databases">
        <authorList>
            <person name="Genoscope - CEA"/>
        </authorList>
    </citation>
    <scope>NUCLEOTIDE SEQUENCE [LARGE SCALE GENOMIC DNA]</scope>
    <source>
        <strain evidence="3 4">9443</strain>
    </source>
</reference>
<accession>I4FZS7</accession>
<dbReference type="PANTHER" id="PTHR43625:SF88">
    <property type="entry name" value="OS07G0143000 PROTEIN"/>
    <property type="match status" value="1"/>
</dbReference>
<proteinExistence type="predicted"/>
<dbReference type="EC" id="1.-.-.-" evidence="3"/>
<dbReference type="InterPro" id="IPR050791">
    <property type="entry name" value="Aldo-Keto_reductase"/>
</dbReference>
<feature type="domain" description="NADP-dependent oxidoreductase" evidence="2">
    <location>
        <begin position="41"/>
        <end position="335"/>
    </location>
</feature>
<evidence type="ECO:0000313" key="3">
    <source>
        <dbReference type="EMBL" id="CCI01188.1"/>
    </source>
</evidence>
<dbReference type="GO" id="GO:0016491">
    <property type="term" value="F:oxidoreductase activity"/>
    <property type="evidence" value="ECO:0007669"/>
    <property type="project" value="UniProtKB-KW"/>
</dbReference>
<dbReference type="PANTHER" id="PTHR43625">
    <property type="entry name" value="AFLATOXIN B1 ALDEHYDE REDUCTASE"/>
    <property type="match status" value="1"/>
</dbReference>
<dbReference type="GO" id="GO:0005737">
    <property type="term" value="C:cytoplasm"/>
    <property type="evidence" value="ECO:0007669"/>
    <property type="project" value="TreeGrafter"/>
</dbReference>
<dbReference type="CDD" id="cd19093">
    <property type="entry name" value="AKR_AtPLR-like"/>
    <property type="match status" value="1"/>
</dbReference>
<keyword evidence="1 3" id="KW-0560">Oxidoreductase</keyword>
<sequence>MSQTKYRLHFILKWETLSFRVENMTRQTANLGQTGISVSALGIGTWAWGDKLFWNYGKEYGASQVEAAFKAAVEAGITFFDTAEVYGLGESERLLGKFTQETDIPIDIASKFAPVPWRFGANAVHNAITESLNRLKTDKIALYQVHWPFTFLISQETLINALGEEVKRGRIGSVGVSNYSAEQMRQASQILAKKEVPLAVNQVQYSLLYRKIETKAILATAKELGVTILAYSPLAQGLLTGKYSPESQNLPDGARKVDSRFKKEGLEKIAPILRVMQELGAKYQKTPAQVALNWLIAQGDVIPIPGAKTAAQAIENAGALGWSLEAQEVTQLEQMSRPWL</sequence>
<organism evidence="3 4">
    <name type="scientific">Microcystis aeruginosa PCC 9443</name>
    <dbReference type="NCBI Taxonomy" id="1160281"/>
    <lineage>
        <taxon>Bacteria</taxon>
        <taxon>Bacillati</taxon>
        <taxon>Cyanobacteriota</taxon>
        <taxon>Cyanophyceae</taxon>
        <taxon>Oscillatoriophycideae</taxon>
        <taxon>Chroococcales</taxon>
        <taxon>Microcystaceae</taxon>
        <taxon>Microcystis</taxon>
    </lineage>
</organism>
<evidence type="ECO:0000259" key="2">
    <source>
        <dbReference type="Pfam" id="PF00248"/>
    </source>
</evidence>
<name>I4FZS7_MICAE</name>
<dbReference type="SUPFAM" id="SSF51430">
    <property type="entry name" value="NAD(P)-linked oxidoreductase"/>
    <property type="match status" value="1"/>
</dbReference>
<evidence type="ECO:0000256" key="1">
    <source>
        <dbReference type="ARBA" id="ARBA00023002"/>
    </source>
</evidence>
<dbReference type="Proteomes" id="UP000003480">
    <property type="component" value="Unassembled WGS sequence"/>
</dbReference>
<dbReference type="PRINTS" id="PR00069">
    <property type="entry name" value="ALDKETRDTASE"/>
</dbReference>
<dbReference type="HOGENOM" id="CLU_023205_2_3_3"/>
<dbReference type="EMBL" id="CAIJ01000084">
    <property type="protein sequence ID" value="CCI01188.1"/>
    <property type="molecule type" value="Genomic_DNA"/>
</dbReference>
<gene>
    <name evidence="3" type="ORF">MICAC_1740001</name>
</gene>
<dbReference type="AlphaFoldDB" id="I4FZS7"/>
<dbReference type="InterPro" id="IPR020471">
    <property type="entry name" value="AKR"/>
</dbReference>
<protein>
    <submittedName>
        <fullName evidence="3">Uncharacterized oxidoreductase At1g06690, chloroplastic</fullName>
        <ecNumber evidence="3">1.-.-.-</ecNumber>
    </submittedName>
</protein>
<dbReference type="Gene3D" id="3.20.20.100">
    <property type="entry name" value="NADP-dependent oxidoreductase domain"/>
    <property type="match status" value="1"/>
</dbReference>
<evidence type="ECO:0000313" key="4">
    <source>
        <dbReference type="Proteomes" id="UP000003480"/>
    </source>
</evidence>